<dbReference type="Pfam" id="PF16900">
    <property type="entry name" value="REPA_OB_2"/>
    <property type="match status" value="1"/>
</dbReference>
<dbReference type="InterPro" id="IPR012340">
    <property type="entry name" value="NA-bd_OB-fold"/>
</dbReference>
<feature type="compositionally biased region" description="Polar residues" evidence="2">
    <location>
        <begin position="370"/>
        <end position="383"/>
    </location>
</feature>
<feature type="domain" description="Replication protein A 70 kDa DNA-binding subunit B/D first OB fold" evidence="3">
    <location>
        <begin position="8"/>
        <end position="121"/>
    </location>
</feature>
<dbReference type="InterPro" id="IPR031657">
    <property type="entry name" value="REPA_OB_2"/>
</dbReference>
<keyword evidence="6" id="KW-1185">Reference proteome</keyword>
<dbReference type="GO" id="GO:0003677">
    <property type="term" value="F:DNA binding"/>
    <property type="evidence" value="ECO:0007669"/>
    <property type="project" value="UniProtKB-KW"/>
</dbReference>
<dbReference type="PANTHER" id="PTHR47165">
    <property type="entry name" value="OS03G0429900 PROTEIN"/>
    <property type="match status" value="1"/>
</dbReference>
<evidence type="ECO:0000259" key="4">
    <source>
        <dbReference type="Pfam" id="PF16900"/>
    </source>
</evidence>
<evidence type="ECO:0000256" key="1">
    <source>
        <dbReference type="ARBA" id="ARBA00023125"/>
    </source>
</evidence>
<protein>
    <recommendedName>
        <fullName evidence="7">DUF223 domain-containing protein</fullName>
    </recommendedName>
</protein>
<gene>
    <name evidence="5" type="ORF">Bca52824_000985</name>
</gene>
<dbReference type="InterPro" id="IPR003871">
    <property type="entry name" value="RFA1B/D_OB_1st"/>
</dbReference>
<organism evidence="5 6">
    <name type="scientific">Brassica carinata</name>
    <name type="common">Ethiopian mustard</name>
    <name type="synonym">Abyssinian cabbage</name>
    <dbReference type="NCBI Taxonomy" id="52824"/>
    <lineage>
        <taxon>Eukaryota</taxon>
        <taxon>Viridiplantae</taxon>
        <taxon>Streptophyta</taxon>
        <taxon>Embryophyta</taxon>
        <taxon>Tracheophyta</taxon>
        <taxon>Spermatophyta</taxon>
        <taxon>Magnoliopsida</taxon>
        <taxon>eudicotyledons</taxon>
        <taxon>Gunneridae</taxon>
        <taxon>Pentapetalae</taxon>
        <taxon>rosids</taxon>
        <taxon>malvids</taxon>
        <taxon>Brassicales</taxon>
        <taxon>Brassicaceae</taxon>
        <taxon>Brassiceae</taxon>
        <taxon>Brassica</taxon>
    </lineage>
</organism>
<evidence type="ECO:0000313" key="5">
    <source>
        <dbReference type="EMBL" id="KAG2329805.1"/>
    </source>
</evidence>
<keyword evidence="1" id="KW-0238">DNA-binding</keyword>
<reference evidence="5 6" key="1">
    <citation type="submission" date="2020-02" db="EMBL/GenBank/DDBJ databases">
        <authorList>
            <person name="Ma Q."/>
            <person name="Huang Y."/>
            <person name="Song X."/>
            <person name="Pei D."/>
        </authorList>
    </citation>
    <scope>NUCLEOTIDE SEQUENCE [LARGE SCALE GENOMIC DNA]</scope>
    <source>
        <strain evidence="5">Sxm20200214</strain>
        <tissue evidence="5">Leaf</tissue>
    </source>
</reference>
<dbReference type="Proteomes" id="UP000886595">
    <property type="component" value="Unassembled WGS sequence"/>
</dbReference>
<feature type="region of interest" description="Disordered" evidence="2">
    <location>
        <begin position="370"/>
        <end position="395"/>
    </location>
</feature>
<name>A0A8X7WJ69_BRACI</name>
<proteinExistence type="predicted"/>
<evidence type="ECO:0000256" key="2">
    <source>
        <dbReference type="SAM" id="MobiDB-lite"/>
    </source>
</evidence>
<dbReference type="CDD" id="cd04481">
    <property type="entry name" value="RPA1_DBD_B_like"/>
    <property type="match status" value="1"/>
</dbReference>
<feature type="domain" description="Replication protein A OB" evidence="4">
    <location>
        <begin position="145"/>
        <end position="217"/>
    </location>
</feature>
<dbReference type="Pfam" id="PF02721">
    <property type="entry name" value="DUF223"/>
    <property type="match status" value="1"/>
</dbReference>
<dbReference type="EMBL" id="JAAMPC010000001">
    <property type="protein sequence ID" value="KAG2329805.1"/>
    <property type="molecule type" value="Genomic_DNA"/>
</dbReference>
<dbReference type="CDD" id="cd04480">
    <property type="entry name" value="RPA1_DBD_A_like"/>
    <property type="match status" value="1"/>
</dbReference>
<dbReference type="AlphaFoldDB" id="A0A8X7WJ69"/>
<accession>A0A8X7WJ69</accession>
<dbReference type="PANTHER" id="PTHR47165:SF4">
    <property type="entry name" value="OS03G0429900 PROTEIN"/>
    <property type="match status" value="1"/>
</dbReference>
<evidence type="ECO:0000259" key="3">
    <source>
        <dbReference type="Pfam" id="PF02721"/>
    </source>
</evidence>
<comment type="caution">
    <text evidence="5">The sequence shown here is derived from an EMBL/GenBank/DDBJ whole genome shotgun (WGS) entry which is preliminary data.</text>
</comment>
<sequence>MDLNLQTSSVSDLKPFKSAWQVHVKLLHSWNSFHTTTGSDLEMVLTDVNVRYIPVWHYNISYGVKIQAICKQSLLQRLQMHCDVGKWKVINNFTLSPATGIYRHTDHVYKIHFLSQTTITDSNLQCENMFLDLKDFRDIINGSHDKRFLIDIVGQAIEVSEIQTINTNGGKEKKKIEFQLRDISDQRIPCCLWGNFAEAMESHREEAQFGVVVCKDVVTKSNPRSGQKLDSWKDCEDLNVSELLGCTQVKKCKVVATICAIDTDYAWYYFGSKFVLLDWIAWPVIGVTAEKILDGSLDEIEDPELLPACIKDLVGKTFKFGVTIEKGVEIFKVLKVWSVFNTVMVEFQSETMLERESTTISGSEGSLLTYSDESSSKMTTPSKRTADEIAEIPDNTSTSKIRPIKNIKVEKMSSEEISIKKN</sequence>
<dbReference type="OrthoDB" id="1061380at2759"/>
<dbReference type="Gene3D" id="2.40.50.140">
    <property type="entry name" value="Nucleic acid-binding proteins"/>
    <property type="match status" value="2"/>
</dbReference>
<evidence type="ECO:0000313" key="6">
    <source>
        <dbReference type="Proteomes" id="UP000886595"/>
    </source>
</evidence>
<evidence type="ECO:0008006" key="7">
    <source>
        <dbReference type="Google" id="ProtNLM"/>
    </source>
</evidence>
<dbReference type="SUPFAM" id="SSF50249">
    <property type="entry name" value="Nucleic acid-binding proteins"/>
    <property type="match status" value="2"/>
</dbReference>